<sequence>MEAINIMRDIKRGRDITPSMIKKFIQSLDIEAAVNKPLPIVLGSKMITDKRIIYSKDHIYGMIQLFYGYIPKTIKRKDFFNIMSRRIISPPDDFMNSIFGNEVQLDINIFAETFLKELNR</sequence>
<gene>
    <name evidence="1" type="primary">SWPV2-256</name>
</gene>
<dbReference type="EMBL" id="KX857215">
    <property type="protein sequence ID" value="ARE67507.1"/>
    <property type="molecule type" value="Genomic_DNA"/>
</dbReference>
<proteinExistence type="predicted"/>
<organism evidence="1">
    <name type="scientific">Shearwaterpox virus</name>
    <dbReference type="NCBI Taxonomy" id="1974596"/>
    <lineage>
        <taxon>Viruses</taxon>
        <taxon>Varidnaviria</taxon>
        <taxon>Bamfordvirae</taxon>
        <taxon>Nucleocytoviricota</taxon>
        <taxon>Pokkesviricetes</taxon>
        <taxon>Chitovirales</taxon>
        <taxon>Poxviridae</taxon>
        <taxon>Chordopoxvirinae</taxon>
        <taxon>Avipoxvirus</taxon>
        <taxon>Avipoxvirus canarypox</taxon>
        <taxon>Canarypox virus</taxon>
    </lineage>
</organism>
<dbReference type="Proteomes" id="UP000319767">
    <property type="component" value="Segment"/>
</dbReference>
<reference evidence="1" key="1">
    <citation type="journal article" date="2017" name="BMC Genomics">
        <title>Genomic characterization of two novel pathogenic avipoxviruses isolated from pacific shearwaters (Ardenna spp.).</title>
        <authorList>
            <person name="Sarker S."/>
            <person name="Das S."/>
            <person name="Lavers J.L."/>
            <person name="Hutton I."/>
            <person name="Helbig K."/>
            <person name="Imbery J."/>
            <person name="Upton C."/>
            <person name="Raidal S.R."/>
        </authorList>
    </citation>
    <scope>NUCLEOTIDE SEQUENCE [LARGE SCALE GENOMIC DNA]</scope>
    <source>
        <strain evidence="1">SWPV-2</strain>
    </source>
</reference>
<evidence type="ECO:0000313" key="1">
    <source>
        <dbReference type="EMBL" id="ARE67507.1"/>
    </source>
</evidence>
<accession>A0A1V0QGL7</accession>
<protein>
    <submittedName>
        <fullName evidence="1">SWPV2-ORF256</fullName>
    </submittedName>
</protein>
<name>A0A1V0QGL7_CNPV</name>